<gene>
    <name evidence="1" type="ORF">HII31_01996</name>
</gene>
<organism evidence="1 2">
    <name type="scientific">Pseudocercospora fuligena</name>
    <dbReference type="NCBI Taxonomy" id="685502"/>
    <lineage>
        <taxon>Eukaryota</taxon>
        <taxon>Fungi</taxon>
        <taxon>Dikarya</taxon>
        <taxon>Ascomycota</taxon>
        <taxon>Pezizomycotina</taxon>
        <taxon>Dothideomycetes</taxon>
        <taxon>Dothideomycetidae</taxon>
        <taxon>Mycosphaerellales</taxon>
        <taxon>Mycosphaerellaceae</taxon>
        <taxon>Pseudocercospora</taxon>
    </lineage>
</organism>
<comment type="caution">
    <text evidence="1">The sequence shown here is derived from an EMBL/GenBank/DDBJ whole genome shotgun (WGS) entry which is preliminary data.</text>
</comment>
<reference evidence="1" key="1">
    <citation type="submission" date="2020-04" db="EMBL/GenBank/DDBJ databases">
        <title>Draft genome resource of the tomato pathogen Pseudocercospora fuligena.</title>
        <authorList>
            <person name="Zaccaron A."/>
        </authorList>
    </citation>
    <scope>NUCLEOTIDE SEQUENCE</scope>
    <source>
        <strain evidence="1">PF001</strain>
    </source>
</reference>
<sequence>MATSAGTKVSQIVELLEHILLDVCSNNGAYIIADRDTRHRTILLSQRVSKAFRATIQGSRKLREVLMLDHSIITPRPKDPINGLIFFKKIPIPGAVLRVDWSTISIGFRDVPCRIHVRLARTPIANKVTEQYGASWRNMYLMVGNYEVTHFMANDIPVESARAGWENVTLGELYDAAFESKDAASELDY</sequence>
<proteinExistence type="predicted"/>
<name>A0A8H6RUV0_9PEZI</name>
<evidence type="ECO:0000313" key="1">
    <source>
        <dbReference type="EMBL" id="KAF7196626.1"/>
    </source>
</evidence>
<accession>A0A8H6RUV0</accession>
<evidence type="ECO:0000313" key="2">
    <source>
        <dbReference type="Proteomes" id="UP000660729"/>
    </source>
</evidence>
<dbReference type="AlphaFoldDB" id="A0A8H6RUV0"/>
<dbReference type="OrthoDB" id="3856067at2759"/>
<protein>
    <submittedName>
        <fullName evidence="1">Uncharacterized protein</fullName>
    </submittedName>
</protein>
<dbReference type="EMBL" id="JABCIY010000024">
    <property type="protein sequence ID" value="KAF7196626.1"/>
    <property type="molecule type" value="Genomic_DNA"/>
</dbReference>
<dbReference type="Proteomes" id="UP000660729">
    <property type="component" value="Unassembled WGS sequence"/>
</dbReference>
<keyword evidence="2" id="KW-1185">Reference proteome</keyword>